<reference evidence="2" key="1">
    <citation type="submission" date="2020-11" db="EMBL/GenBank/DDBJ databases">
        <authorList>
            <person name="Tran Van P."/>
        </authorList>
    </citation>
    <scope>NUCLEOTIDE SEQUENCE</scope>
</reference>
<evidence type="ECO:0000256" key="1">
    <source>
        <dbReference type="SAM" id="MobiDB-lite"/>
    </source>
</evidence>
<gene>
    <name evidence="2" type="ORF">TSIB3V08_LOCUS2816</name>
</gene>
<name>A0A7R9FX13_TIMSH</name>
<organism evidence="2">
    <name type="scientific">Timema shepardi</name>
    <name type="common">Walking stick</name>
    <dbReference type="NCBI Taxonomy" id="629360"/>
    <lineage>
        <taxon>Eukaryota</taxon>
        <taxon>Metazoa</taxon>
        <taxon>Ecdysozoa</taxon>
        <taxon>Arthropoda</taxon>
        <taxon>Hexapoda</taxon>
        <taxon>Insecta</taxon>
        <taxon>Pterygota</taxon>
        <taxon>Neoptera</taxon>
        <taxon>Polyneoptera</taxon>
        <taxon>Phasmatodea</taxon>
        <taxon>Timematodea</taxon>
        <taxon>Timematoidea</taxon>
        <taxon>Timematidae</taxon>
        <taxon>Timema</taxon>
    </lineage>
</organism>
<accession>A0A7R9FX13</accession>
<sequence>MSIYFEEIGAWIQTRCDKGIITLHPCEASSPEHYRAPNADSQTSGVSTNGSLEVSTQEDSFLDPIVTRLYQH</sequence>
<protein>
    <submittedName>
        <fullName evidence="2">Uncharacterized protein</fullName>
    </submittedName>
</protein>
<evidence type="ECO:0000313" key="2">
    <source>
        <dbReference type="EMBL" id="CAD7258591.1"/>
    </source>
</evidence>
<dbReference type="AlphaFoldDB" id="A0A7R9FX13"/>
<feature type="compositionally biased region" description="Polar residues" evidence="1">
    <location>
        <begin position="39"/>
        <end position="56"/>
    </location>
</feature>
<dbReference type="EMBL" id="OC000888">
    <property type="protein sequence ID" value="CAD7258591.1"/>
    <property type="molecule type" value="Genomic_DNA"/>
</dbReference>
<feature type="region of interest" description="Disordered" evidence="1">
    <location>
        <begin position="31"/>
        <end position="56"/>
    </location>
</feature>
<proteinExistence type="predicted"/>